<dbReference type="Gene3D" id="3.30.386.10">
    <property type="entry name" value="Chitosanase, subunit A, domain 2"/>
    <property type="match status" value="1"/>
</dbReference>
<organism evidence="3 4">
    <name type="scientific">Janthinobacterium agaricidamnosum NBRC 102515 = DSM 9628</name>
    <dbReference type="NCBI Taxonomy" id="1349767"/>
    <lineage>
        <taxon>Bacteria</taxon>
        <taxon>Pseudomonadati</taxon>
        <taxon>Pseudomonadota</taxon>
        <taxon>Betaproteobacteria</taxon>
        <taxon>Burkholderiales</taxon>
        <taxon>Oxalobacteraceae</taxon>
        <taxon>Janthinobacterium</taxon>
    </lineage>
</organism>
<proteinExistence type="inferred from homology"/>
<dbReference type="RefSeq" id="WP_051780493.1">
    <property type="nucleotide sequence ID" value="NZ_BCTH01000004.1"/>
</dbReference>
<keyword evidence="1" id="KW-0964">Secreted</keyword>
<comment type="subcellular location">
    <subcellularLocation>
        <location evidence="1">Secreted</location>
    </subcellularLocation>
</comment>
<dbReference type="KEGG" id="jag:GJA_1802"/>
<dbReference type="Proteomes" id="UP000027604">
    <property type="component" value="Chromosome I"/>
</dbReference>
<keyword evidence="1 3" id="KW-0326">Glycosidase</keyword>
<dbReference type="STRING" id="1349767.GJA_1802"/>
<feature type="active site" description="Proton donor" evidence="2">
    <location>
        <position position="84"/>
    </location>
</feature>
<gene>
    <name evidence="3" type="primary">csn</name>
    <name evidence="3" type="ORF">GJA_1802</name>
</gene>
<dbReference type="GO" id="GO:0005975">
    <property type="term" value="P:carbohydrate metabolic process"/>
    <property type="evidence" value="ECO:0007669"/>
    <property type="project" value="UniProtKB-UniRule"/>
</dbReference>
<evidence type="ECO:0000256" key="2">
    <source>
        <dbReference type="PIRSR" id="PIRSR036551-1"/>
    </source>
</evidence>
<dbReference type="Gene3D" id="1.20.141.10">
    <property type="entry name" value="Chitosanase, subunit A, domain 1"/>
    <property type="match status" value="1"/>
</dbReference>
<dbReference type="InterPro" id="IPR023346">
    <property type="entry name" value="Lysozyme-like_dom_sf"/>
</dbReference>
<name>W0V529_9BURK</name>
<dbReference type="AlphaFoldDB" id="W0V529"/>
<dbReference type="PIRSF" id="PIRSF036551">
    <property type="entry name" value="Chitosanase"/>
    <property type="match status" value="1"/>
</dbReference>
<dbReference type="InterPro" id="IPR000400">
    <property type="entry name" value="Glyco_hydro_46"/>
</dbReference>
<accession>W0V529</accession>
<evidence type="ECO:0000256" key="1">
    <source>
        <dbReference type="PIRNR" id="PIRNR036551"/>
    </source>
</evidence>
<feature type="active site" description="Nucleophile" evidence="2">
    <location>
        <position position="102"/>
    </location>
</feature>
<dbReference type="PATRIC" id="fig|1349767.4.peg.3577"/>
<evidence type="ECO:0000313" key="4">
    <source>
        <dbReference type="Proteomes" id="UP000027604"/>
    </source>
</evidence>
<sequence>MNQYFPQFSKQLVACVASAVLVVGCGGGNEPIGSSRQAAQSVAVAAAIDHDARFPAATLQFLKDTTGLDGEQWDNIMQLVNKPEQDQLDWTKFYGYCEKLGDGRGYTIGIFGATTGGSNDANPDGPELFTAFDRASGTAVPSIAGGLALAGLSAAATPSANGKTIKVTDGPAFIAGVAKLQDNLAWQDAMWKTFYKVYIQYSVQQASQRGFADALTIGSFVDTALNQGADGGKNTLEGLLKRTSTSTDEVTFLTDFYAKRALVVDTNQFNQKPNGAHRVQQWLDLMNLQLFSLKNADDAVVKVTSWVVK</sequence>
<dbReference type="GO" id="GO:0005576">
    <property type="term" value="C:extracellular region"/>
    <property type="evidence" value="ECO:0007669"/>
    <property type="project" value="UniProtKB-SubCell"/>
</dbReference>
<comment type="catalytic activity">
    <reaction evidence="1">
        <text>Endohydrolysis of beta-(1-&gt;4)-linkages between D-glucosamine residues in a partly acetylated chitosan.</text>
        <dbReference type="EC" id="3.2.1.132"/>
    </reaction>
</comment>
<comment type="function">
    <text evidence="1">Aids in the defense against invading fungal pathogens by degrading their cell wall chitosan.</text>
</comment>
<dbReference type="EMBL" id="HG322949">
    <property type="protein sequence ID" value="CDG82438.1"/>
    <property type="molecule type" value="Genomic_DNA"/>
</dbReference>
<dbReference type="Pfam" id="PF01374">
    <property type="entry name" value="Glyco_hydro_46"/>
    <property type="match status" value="2"/>
</dbReference>
<keyword evidence="4" id="KW-1185">Reference proteome</keyword>
<dbReference type="PROSITE" id="PS60000">
    <property type="entry name" value="CHITOSANASE_46_80"/>
    <property type="match status" value="1"/>
</dbReference>
<dbReference type="InterPro" id="IPR023099">
    <property type="entry name" value="Glyco_hydro_46_N"/>
</dbReference>
<dbReference type="OrthoDB" id="1551268at2"/>
<dbReference type="eggNOG" id="COG3979">
    <property type="taxonomic scope" value="Bacteria"/>
</dbReference>
<reference evidence="3 4" key="1">
    <citation type="journal article" date="2015" name="Genome Announc.">
        <title>Genome Sequence of Mushroom Soft-Rot Pathogen Janthinobacterium agaricidamnosum.</title>
        <authorList>
            <person name="Graupner K."/>
            <person name="Lackner G."/>
            <person name="Hertweck C."/>
        </authorList>
    </citation>
    <scope>NUCLEOTIDE SEQUENCE [LARGE SCALE GENOMIC DNA]</scope>
    <source>
        <strain evidence="4">NBRC 102515 / DSM 9628</strain>
    </source>
</reference>
<dbReference type="EC" id="3.2.1.132" evidence="1"/>
<dbReference type="GO" id="GO:0016977">
    <property type="term" value="F:chitosanase activity"/>
    <property type="evidence" value="ECO:0007669"/>
    <property type="project" value="UniProtKB-UniRule"/>
</dbReference>
<keyword evidence="1 3" id="KW-0378">Hydrolase</keyword>
<comment type="similarity">
    <text evidence="1">Belongs to the glycosyl hydrolase 46 family.</text>
</comment>
<dbReference type="SUPFAM" id="SSF53955">
    <property type="entry name" value="Lysozyme-like"/>
    <property type="match status" value="1"/>
</dbReference>
<dbReference type="HOGENOM" id="CLU_072784_0_0_4"/>
<protein>
    <recommendedName>
        <fullName evidence="1">Chitosanase</fullName>
        <ecNumber evidence="1">3.2.1.132</ecNumber>
    </recommendedName>
</protein>
<evidence type="ECO:0000313" key="3">
    <source>
        <dbReference type="EMBL" id="CDG82438.1"/>
    </source>
</evidence>